<evidence type="ECO:0000313" key="3">
    <source>
        <dbReference type="Proteomes" id="UP001212841"/>
    </source>
</evidence>
<protein>
    <submittedName>
        <fullName evidence="2">Uncharacterized protein</fullName>
    </submittedName>
</protein>
<comment type="caution">
    <text evidence="2">The sequence shown here is derived from an EMBL/GenBank/DDBJ whole genome shotgun (WGS) entry which is preliminary data.</text>
</comment>
<keyword evidence="1" id="KW-0732">Signal</keyword>
<dbReference type="PANTHER" id="PTHR34618:SF1">
    <property type="entry name" value="SECRETED PROTEIN"/>
    <property type="match status" value="1"/>
</dbReference>
<dbReference type="Proteomes" id="UP001212841">
    <property type="component" value="Unassembled WGS sequence"/>
</dbReference>
<keyword evidence="3" id="KW-1185">Reference proteome</keyword>
<organism evidence="2 3">
    <name type="scientific">Rhizophlyctis rosea</name>
    <dbReference type="NCBI Taxonomy" id="64517"/>
    <lineage>
        <taxon>Eukaryota</taxon>
        <taxon>Fungi</taxon>
        <taxon>Fungi incertae sedis</taxon>
        <taxon>Chytridiomycota</taxon>
        <taxon>Chytridiomycota incertae sedis</taxon>
        <taxon>Chytridiomycetes</taxon>
        <taxon>Rhizophlyctidales</taxon>
        <taxon>Rhizophlyctidaceae</taxon>
        <taxon>Rhizophlyctis</taxon>
    </lineage>
</organism>
<accession>A0AAD5X353</accession>
<dbReference type="EMBL" id="JADGJD010000163">
    <property type="protein sequence ID" value="KAJ3054030.1"/>
    <property type="molecule type" value="Genomic_DNA"/>
</dbReference>
<dbReference type="Pfam" id="PF11327">
    <property type="entry name" value="Egh16-like"/>
    <property type="match status" value="1"/>
</dbReference>
<dbReference type="InterPro" id="IPR021476">
    <property type="entry name" value="Egh16-like"/>
</dbReference>
<feature type="signal peptide" evidence="1">
    <location>
        <begin position="1"/>
        <end position="18"/>
    </location>
</feature>
<dbReference type="Gene3D" id="2.70.50.70">
    <property type="match status" value="1"/>
</dbReference>
<reference evidence="2" key="1">
    <citation type="submission" date="2020-05" db="EMBL/GenBank/DDBJ databases">
        <title>Phylogenomic resolution of chytrid fungi.</title>
        <authorList>
            <person name="Stajich J.E."/>
            <person name="Amses K."/>
            <person name="Simmons R."/>
            <person name="Seto K."/>
            <person name="Myers J."/>
            <person name="Bonds A."/>
            <person name="Quandt C.A."/>
            <person name="Barry K."/>
            <person name="Liu P."/>
            <person name="Grigoriev I."/>
            <person name="Longcore J.E."/>
            <person name="James T.Y."/>
        </authorList>
    </citation>
    <scope>NUCLEOTIDE SEQUENCE</scope>
    <source>
        <strain evidence="2">JEL0318</strain>
    </source>
</reference>
<dbReference type="PANTHER" id="PTHR34618">
    <property type="entry name" value="SURFACE PROTEIN MAS1, PUTATIVE-RELATED"/>
    <property type="match status" value="1"/>
</dbReference>
<evidence type="ECO:0000256" key="1">
    <source>
        <dbReference type="SAM" id="SignalP"/>
    </source>
</evidence>
<feature type="chain" id="PRO_5042076847" evidence="1">
    <location>
        <begin position="19"/>
        <end position="258"/>
    </location>
</feature>
<proteinExistence type="predicted"/>
<sequence>MTPTSAFLALLLPAAALAHGKLTNPLGLNVRPDVDLNSQSDVAFGVSENNPCGRRGASQLASAMATPRASFVAGSAATVTWHIQNQDGGGPLTMAFSGDGGNTFTPATITRNAPGRFSLTSEGGTDQEIAFNVPNMNCPAGQCLLMIRNPISFGSCAPVEITTGGANQMMITYTNPTGAGAPVTQSATAAAEAGANSGSNAAAAAGNTRAGRFGNFFGGGGGAAGGAGGFGGFGGAGAAAAGGAGAGRFGRFGFGNRR</sequence>
<dbReference type="AlphaFoldDB" id="A0AAD5X353"/>
<name>A0AAD5X353_9FUNG</name>
<evidence type="ECO:0000313" key="2">
    <source>
        <dbReference type="EMBL" id="KAJ3054030.1"/>
    </source>
</evidence>
<gene>
    <name evidence="2" type="ORF">HK097_002812</name>
</gene>